<keyword evidence="2" id="KW-1185">Reference proteome</keyword>
<evidence type="ECO:0000313" key="2">
    <source>
        <dbReference type="Proteomes" id="UP000239709"/>
    </source>
</evidence>
<name>A0A2S0MH85_9BURK</name>
<dbReference type="InterPro" id="IPR050627">
    <property type="entry name" value="Nitroreductase/BluB"/>
</dbReference>
<protein>
    <submittedName>
        <fullName evidence="1">Nitroreductase</fullName>
    </submittedName>
</protein>
<dbReference type="NCBIfam" id="NF047509">
    <property type="entry name" value="Rv3131_FMN_oxido"/>
    <property type="match status" value="1"/>
</dbReference>
<dbReference type="AlphaFoldDB" id="A0A2S0MH85"/>
<dbReference type="PANTHER" id="PTHR23026:SF123">
    <property type="entry name" value="NAD(P)H NITROREDUCTASE RV3131-RELATED"/>
    <property type="match status" value="1"/>
</dbReference>
<dbReference type="Proteomes" id="UP000239709">
    <property type="component" value="Chromosome"/>
</dbReference>
<dbReference type="InterPro" id="IPR000415">
    <property type="entry name" value="Nitroreductase-like"/>
</dbReference>
<proteinExistence type="predicted"/>
<dbReference type="EMBL" id="CP027666">
    <property type="protein sequence ID" value="AVO35255.1"/>
    <property type="molecule type" value="Genomic_DNA"/>
</dbReference>
<sequence length="327" mass="35913">MTTQPASAPPDWLYLVAQATQAPSGHNSQPWLFKLNTDSIEVHPDLKRSLPAVDPEHRELYVSLGCAVENLCLAATEKGYASQVTVADSGIITVALTHNPGISPDPLATQIGLRQSNRRVYSGRLLSEHTVAQLAATAQGEGVGLHLYPRDTQAFEAIAEFVYRGNTVQMHDEAFKTELKSWMRFNRKHQDSTLDGLSYAVFGAPNLPAFLSRPIMAMQINAATQNKNDSQRFQSASHLALFTTASDSLRERVALGRSLQRFWLTATALGVACAHLNQPNEVPRLAREMAASLQLGAERPTVLLRLGYADKLPYSKRRPVSEVLMPS</sequence>
<dbReference type="RefSeq" id="WP_106703804.1">
    <property type="nucleotide sequence ID" value="NZ_CP027666.1"/>
</dbReference>
<dbReference type="KEGG" id="otk:C6570_14205"/>
<organism evidence="1 2">
    <name type="scientific">Ottowia oryzae</name>
    <dbReference type="NCBI Taxonomy" id="2109914"/>
    <lineage>
        <taxon>Bacteria</taxon>
        <taxon>Pseudomonadati</taxon>
        <taxon>Pseudomonadota</taxon>
        <taxon>Betaproteobacteria</taxon>
        <taxon>Burkholderiales</taxon>
        <taxon>Comamonadaceae</taxon>
        <taxon>Ottowia</taxon>
    </lineage>
</organism>
<dbReference type="SUPFAM" id="SSF55469">
    <property type="entry name" value="FMN-dependent nitroreductase-like"/>
    <property type="match status" value="2"/>
</dbReference>
<evidence type="ECO:0000313" key="1">
    <source>
        <dbReference type="EMBL" id="AVO35255.1"/>
    </source>
</evidence>
<dbReference type="Gene3D" id="3.40.109.10">
    <property type="entry name" value="NADH Oxidase"/>
    <property type="match status" value="1"/>
</dbReference>
<dbReference type="OrthoDB" id="272552at2"/>
<reference evidence="1 2" key="1">
    <citation type="submission" date="2018-03" db="EMBL/GenBank/DDBJ databases">
        <title>Genome sequencing of Ottowia sp.</title>
        <authorList>
            <person name="Kim S.-J."/>
            <person name="Heo J."/>
            <person name="Kwon S.-W."/>
        </authorList>
    </citation>
    <scope>NUCLEOTIDE SEQUENCE [LARGE SCALE GENOMIC DNA]</scope>
    <source>
        <strain evidence="1 2">KADR8-3</strain>
    </source>
</reference>
<gene>
    <name evidence="1" type="ORF">C6570_14205</name>
</gene>
<dbReference type="GO" id="GO:0016491">
    <property type="term" value="F:oxidoreductase activity"/>
    <property type="evidence" value="ECO:0007669"/>
    <property type="project" value="InterPro"/>
</dbReference>
<accession>A0A2S0MH85</accession>
<dbReference type="PANTHER" id="PTHR23026">
    <property type="entry name" value="NADPH NITROREDUCTASE"/>
    <property type="match status" value="1"/>
</dbReference>